<reference evidence="12" key="1">
    <citation type="submission" date="2018-06" db="EMBL/GenBank/DDBJ databases">
        <authorList>
            <person name="Zhirakovskaya E."/>
        </authorList>
    </citation>
    <scope>NUCLEOTIDE SEQUENCE</scope>
</reference>
<keyword evidence="6" id="KW-0418">Kinase</keyword>
<evidence type="ECO:0000256" key="1">
    <source>
        <dbReference type="ARBA" id="ARBA00001946"/>
    </source>
</evidence>
<dbReference type="PANTHER" id="PTHR43030">
    <property type="entry name" value="PHOSPHOENOLPYRUVATE SYNTHASE"/>
    <property type="match status" value="1"/>
</dbReference>
<keyword evidence="5" id="KW-0547">Nucleotide-binding</keyword>
<dbReference type="SUPFAM" id="SSF52009">
    <property type="entry name" value="Phosphohistidine domain"/>
    <property type="match status" value="1"/>
</dbReference>
<dbReference type="GO" id="GO:0005524">
    <property type="term" value="F:ATP binding"/>
    <property type="evidence" value="ECO:0007669"/>
    <property type="project" value="UniProtKB-KW"/>
</dbReference>
<keyword evidence="8" id="KW-0460">Magnesium</keyword>
<dbReference type="FunFam" id="3.30.470.20:FF:000017">
    <property type="entry name" value="Phosphoenolpyruvate synthase"/>
    <property type="match status" value="1"/>
</dbReference>
<evidence type="ECO:0000313" key="12">
    <source>
        <dbReference type="EMBL" id="VAW88461.1"/>
    </source>
</evidence>
<keyword evidence="12" id="KW-0670">Pyruvate</keyword>
<dbReference type="EMBL" id="UOFQ01000098">
    <property type="protein sequence ID" value="VAW88461.1"/>
    <property type="molecule type" value="Genomic_DNA"/>
</dbReference>
<evidence type="ECO:0000256" key="6">
    <source>
        <dbReference type="ARBA" id="ARBA00022777"/>
    </source>
</evidence>
<dbReference type="PANTHER" id="PTHR43030:SF1">
    <property type="entry name" value="PHOSPHOENOLPYRUVATE SYNTHASE"/>
    <property type="match status" value="1"/>
</dbReference>
<evidence type="ECO:0000256" key="4">
    <source>
        <dbReference type="ARBA" id="ARBA00022723"/>
    </source>
</evidence>
<feature type="domain" description="PEP-utilising enzyme C-terminal" evidence="11">
    <location>
        <begin position="277"/>
        <end position="594"/>
    </location>
</feature>
<dbReference type="InterPro" id="IPR015813">
    <property type="entry name" value="Pyrv/PenolPyrv_kinase-like_dom"/>
</dbReference>
<dbReference type="Gene3D" id="3.50.30.10">
    <property type="entry name" value="Phosphohistidine domain"/>
    <property type="match status" value="1"/>
</dbReference>
<dbReference type="Pfam" id="PF01326">
    <property type="entry name" value="PPDK_N"/>
    <property type="match status" value="1"/>
</dbReference>
<name>A0A3B0ZA95_9ZZZZ</name>
<comment type="similarity">
    <text evidence="2">Belongs to the PEP-utilizing enzyme family.</text>
</comment>
<dbReference type="InterPro" id="IPR008279">
    <property type="entry name" value="PEP-util_enz_mobile_dom"/>
</dbReference>
<dbReference type="InterPro" id="IPR040442">
    <property type="entry name" value="Pyrv_kinase-like_dom_sf"/>
</dbReference>
<dbReference type="AlphaFoldDB" id="A0A3B0ZA95"/>
<dbReference type="SUPFAM" id="SSF51621">
    <property type="entry name" value="Phosphoenolpyruvate/pyruvate domain"/>
    <property type="match status" value="1"/>
</dbReference>
<dbReference type="Pfam" id="PF02896">
    <property type="entry name" value="PEP-utilizers_C"/>
    <property type="match status" value="1"/>
</dbReference>
<dbReference type="InterPro" id="IPR006319">
    <property type="entry name" value="PEP_synth"/>
</dbReference>
<dbReference type="InterPro" id="IPR023151">
    <property type="entry name" value="PEP_util_CS"/>
</dbReference>
<dbReference type="FunFam" id="3.50.30.10:FF:000002">
    <property type="entry name" value="Phosphoenolpyruvate synthase"/>
    <property type="match status" value="1"/>
</dbReference>
<dbReference type="Gene3D" id="3.20.20.60">
    <property type="entry name" value="Phosphoenolpyruvate-binding domains"/>
    <property type="match status" value="1"/>
</dbReference>
<proteinExistence type="inferred from homology"/>
<dbReference type="Pfam" id="PF00391">
    <property type="entry name" value="PEP-utilizers"/>
    <property type="match status" value="1"/>
</dbReference>
<dbReference type="GO" id="GO:0046872">
    <property type="term" value="F:metal ion binding"/>
    <property type="evidence" value="ECO:0007669"/>
    <property type="project" value="UniProtKB-KW"/>
</dbReference>
<feature type="non-terminal residue" evidence="12">
    <location>
        <position position="1"/>
    </location>
</feature>
<dbReference type="InterPro" id="IPR002192">
    <property type="entry name" value="PPDK_AMP/ATP-bd"/>
</dbReference>
<evidence type="ECO:0000259" key="11">
    <source>
        <dbReference type="Pfam" id="PF02896"/>
    </source>
</evidence>
<dbReference type="GO" id="GO:0008986">
    <property type="term" value="F:pyruvate, water dikinase activity"/>
    <property type="evidence" value="ECO:0007669"/>
    <property type="project" value="UniProtKB-EC"/>
</dbReference>
<dbReference type="PROSITE" id="PS00370">
    <property type="entry name" value="PEP_ENZYMES_PHOS_SITE"/>
    <property type="match status" value="1"/>
</dbReference>
<evidence type="ECO:0000256" key="2">
    <source>
        <dbReference type="ARBA" id="ARBA00007837"/>
    </source>
</evidence>
<feature type="domain" description="Pyruvate phosphate dikinase AMP/ATP-binding" evidence="10">
    <location>
        <begin position="3"/>
        <end position="147"/>
    </location>
</feature>
<evidence type="ECO:0000259" key="10">
    <source>
        <dbReference type="Pfam" id="PF01326"/>
    </source>
</evidence>
<evidence type="ECO:0000259" key="9">
    <source>
        <dbReference type="Pfam" id="PF00391"/>
    </source>
</evidence>
<protein>
    <submittedName>
        <fullName evidence="12">Phosphoenolpyruvate synthase</fullName>
        <ecNumber evidence="12">2.7.9.2</ecNumber>
    </submittedName>
</protein>
<organism evidence="12">
    <name type="scientific">hydrothermal vent metagenome</name>
    <dbReference type="NCBI Taxonomy" id="652676"/>
    <lineage>
        <taxon>unclassified sequences</taxon>
        <taxon>metagenomes</taxon>
        <taxon>ecological metagenomes</taxon>
    </lineage>
</organism>
<dbReference type="NCBIfam" id="TIGR01418">
    <property type="entry name" value="PEP_synth"/>
    <property type="match status" value="1"/>
</dbReference>
<dbReference type="SUPFAM" id="SSF56059">
    <property type="entry name" value="Glutathione synthetase ATP-binding domain-like"/>
    <property type="match status" value="1"/>
</dbReference>
<comment type="cofactor">
    <cofactor evidence="1">
        <name>Mg(2+)</name>
        <dbReference type="ChEBI" id="CHEBI:18420"/>
    </cofactor>
</comment>
<sequence length="598" mass="66385">AVHSTLHAESGSRHVLYITAADGHGEHTAQAAVNPDEYYVFKPTLEKGHRPILRRHLGEKAIKMIYSGDPTAGISTHNVHVLREEQERFVLTDDEVLQLARDAMIIEKHYTDHAGVDRPMDIEWAKDGNTGEIFIVQARPETVQANRDLNVHRSYTLKSEGEILAQGKSVGQKIATGKTRVIFEASQMRELQAGEILVTDITDPDWEPVMKIAAGLVTNRGGRTCHAAIIARELGIPAIVGCGDATQTLRSGEMVTVSCAQGDSGYVYRGEQKFEVEEIDLSTLRKPKTNIMLNLGNPEQAYKFSHLPNSGVGLARLEFIINNTIRVHPRALLEYELLDKETQQQIDTICAGYPDRKSFYIKRLAEGISTIAAAFYPKPVIVRMSDFKSNEYASLIGGQQFEPEEENPMIGLRGANRYFSEHFAECFKLECAAMKRARERMGLNNIALMIPFVRTVDEGVKALALMAGEGLVRGENGLKIHMMCEIPSNALLADEFLEHFDGFSIGSNDLTQLTLGIDRDSGIVSGFDERNPAVTRLIEMAITACKKQGKYVGICGQAPSDYPELTQWLVKQDIDSISLNPDSILEMTRAVLEIEQQK</sequence>
<keyword evidence="7" id="KW-0067">ATP-binding</keyword>
<dbReference type="InterPro" id="IPR036637">
    <property type="entry name" value="Phosphohistidine_dom_sf"/>
</dbReference>
<dbReference type="Gene3D" id="3.30.470.20">
    <property type="entry name" value="ATP-grasp fold, B domain"/>
    <property type="match status" value="1"/>
</dbReference>
<accession>A0A3B0ZA95</accession>
<dbReference type="EC" id="2.7.9.2" evidence="12"/>
<keyword evidence="3 12" id="KW-0808">Transferase</keyword>
<feature type="domain" description="PEP-utilising enzyme mobile" evidence="9">
    <location>
        <begin position="192"/>
        <end position="262"/>
    </location>
</feature>
<gene>
    <name evidence="12" type="ORF">MNBD_GAMMA17-506</name>
</gene>
<dbReference type="PROSITE" id="PS00742">
    <property type="entry name" value="PEP_ENZYMES_2"/>
    <property type="match status" value="1"/>
</dbReference>
<evidence type="ECO:0000256" key="3">
    <source>
        <dbReference type="ARBA" id="ARBA00022679"/>
    </source>
</evidence>
<dbReference type="InterPro" id="IPR018274">
    <property type="entry name" value="PEP_util_AS"/>
</dbReference>
<evidence type="ECO:0000256" key="8">
    <source>
        <dbReference type="ARBA" id="ARBA00022842"/>
    </source>
</evidence>
<evidence type="ECO:0000256" key="7">
    <source>
        <dbReference type="ARBA" id="ARBA00022840"/>
    </source>
</evidence>
<evidence type="ECO:0000256" key="5">
    <source>
        <dbReference type="ARBA" id="ARBA00022741"/>
    </source>
</evidence>
<dbReference type="NCBIfam" id="NF005057">
    <property type="entry name" value="PRK06464.1"/>
    <property type="match status" value="1"/>
</dbReference>
<keyword evidence="4" id="KW-0479">Metal-binding</keyword>
<dbReference type="InterPro" id="IPR000121">
    <property type="entry name" value="PEP_util_C"/>
</dbReference>